<dbReference type="Pfam" id="PF00646">
    <property type="entry name" value="F-box"/>
    <property type="match status" value="1"/>
</dbReference>
<dbReference type="Gene3D" id="3.30.430.20">
    <property type="entry name" value="Gnk2 domain, C-X8-C-X2-C motif"/>
    <property type="match status" value="6"/>
</dbReference>
<name>A0ABQ8B5Q9_BRANA</name>
<evidence type="ECO:0000256" key="4">
    <source>
        <dbReference type="ARBA" id="ARBA00022737"/>
    </source>
</evidence>
<dbReference type="SUPFAM" id="SSF81383">
    <property type="entry name" value="F-box domain"/>
    <property type="match status" value="1"/>
</dbReference>
<proteinExistence type="inferred from homology"/>
<keyword evidence="6" id="KW-1015">Disulfide bond</keyword>
<gene>
    <name evidence="10" type="ORF">HID58_049692</name>
</gene>
<feature type="domain" description="Gnk2-homologous" evidence="9">
    <location>
        <begin position="1116"/>
        <end position="1220"/>
    </location>
</feature>
<evidence type="ECO:0000256" key="6">
    <source>
        <dbReference type="ARBA" id="ARBA00023157"/>
    </source>
</evidence>
<dbReference type="Pfam" id="PF01657">
    <property type="entry name" value="Stress-antifung"/>
    <property type="match status" value="6"/>
</dbReference>
<comment type="subcellular location">
    <subcellularLocation>
        <location evidence="7">Cell junction</location>
        <location evidence="7">Plasmodesma</location>
    </subcellularLocation>
    <subcellularLocation>
        <location evidence="1">Cell membrane</location>
        <topology evidence="1">Single-pass type I membrane protein</topology>
    </subcellularLocation>
</comment>
<evidence type="ECO:0000313" key="11">
    <source>
        <dbReference type="Proteomes" id="UP000824890"/>
    </source>
</evidence>
<dbReference type="CDD" id="cd23509">
    <property type="entry name" value="Gnk2-like"/>
    <property type="match status" value="6"/>
</dbReference>
<feature type="domain" description="Gnk2-homologous" evidence="9">
    <location>
        <begin position="437"/>
        <end position="535"/>
    </location>
</feature>
<feature type="domain" description="Gnk2-homologous" evidence="9">
    <location>
        <begin position="826"/>
        <end position="924"/>
    </location>
</feature>
<dbReference type="PANTHER" id="PTHR32080">
    <property type="entry name" value="ANTIFUNGAL PROTEIN GINKBILOBIN-2-LIKE"/>
    <property type="match status" value="1"/>
</dbReference>
<dbReference type="Proteomes" id="UP000824890">
    <property type="component" value="Unassembled WGS sequence"/>
</dbReference>
<dbReference type="Pfam" id="PF03478">
    <property type="entry name" value="Beta-prop_KIB1-4"/>
    <property type="match status" value="1"/>
</dbReference>
<keyword evidence="11" id="KW-1185">Reference proteome</keyword>
<evidence type="ECO:0000313" key="10">
    <source>
        <dbReference type="EMBL" id="KAH0900124.1"/>
    </source>
</evidence>
<evidence type="ECO:0000256" key="1">
    <source>
        <dbReference type="ARBA" id="ARBA00004251"/>
    </source>
</evidence>
<evidence type="ECO:0000256" key="3">
    <source>
        <dbReference type="ARBA" id="ARBA00022729"/>
    </source>
</evidence>
<feature type="domain" description="Gnk2-homologous" evidence="9">
    <location>
        <begin position="689"/>
        <end position="798"/>
    </location>
</feature>
<comment type="similarity">
    <text evidence="8">Belongs to the cysteine-rich repeat secretory protein family. Plasmodesmata-located proteins (PDLD) subfamily.</text>
</comment>
<evidence type="ECO:0000259" key="9">
    <source>
        <dbReference type="PROSITE" id="PS51473"/>
    </source>
</evidence>
<keyword evidence="3" id="KW-0732">Signal</keyword>
<keyword evidence="5" id="KW-0965">Cell junction</keyword>
<sequence>RETMDTPPNCDRGHWSELPMDLLRCLLERLSFVDFHCAKMVCSNWYLCSKQTLGSKAGSPMLIMSEKEGSYRLYNPEEDRVYEAKSNYRFLGSSGKWFLVVDSRSDLHIINVFSNERIRLPPLETVKSSLYKIERLGGDKGAVLWVDEKKGDYFVVWRFEECPYLRFCKKGDVHYHEISTRFDVQSGGLKDVVLKGNSLYVQTEHGYIRHLDLSGQHSFEDVWVINWHPVRMGGYRIISFSNNFAVTTSGEVLSVLAITSESSFERNRTFHLYKKQDTKLIKVDSLGDEALFLDFGITVPADHTLGIEPNSIYFTRDDRFRHKRVSCIDICVYNLATKTIKRFPSLYNLKLKDAQWSWDRVDPYIPLKFQKVIFHVLSNRVNDLCFDRPEAYAEVDSYKPGMASPKEMSLIKPVISIAVAIVAVYFLTNWLYPSVNPLVYYHQCSAPKYFTGAAIKPNVNSLLSMFVNSASIYTYNNLTVNGNYGLHQCRGDLTSDECVSCVTQAVRLLQSNSVGETGCALQLEGCLVKYDNVVFFGVADKTAMVMSCGTPAGYKYKSDELAQANALVDKVVANSGTSYRVERSGEAQAVAQCTGDLSATDCQDCLMEAIQRLKLQPFCGTSTWGDVYLAKCYVGYSSHGAVGEAKEKIMSPINTIIAISVVIAAASLIRNFSSPSDNTFLYYHHCTQPNYFRGSSFFSKYLPGSSYDSNVNTLLTSIVNSANVFTYNHFTVGTYGKTVHGMHHCRSDLSTRSDDCARCVAQAARILQNYQIKLMQSQLCSCNFGQTMSIFRNDSSSITTIAIISISVVIAAVYLLTNFAFPTVEPLVYYHYCSPPKYFPGSSSRSNVDSLLNMFVNSASIYSYNNLTVNGNYGLHQCRGDLSSNECVSCVTQAVSLLRSDSFGESGCALQLEGCLVKYDNVMFFGVADTTAMVMSCGKPAGYKYKSDELTQAKVLVDVVASSGTSYRVERSGKAQAVAQCTGDLSATDCQDCLMEAIQRLKLQPFCGTSTWSDVYLAKCYVGYSSSGSIGQEFKKGIRAKHVATQRNLFYQKTSYVLSKLKSLLTYVFTLAKENVMSPINTIIAISVVIAAASLIRNFSSPSDNTFLYYHHCTQPNYFRGSSFCSKYLPGSSYDSNVNSLLTSLVNSANIFTYDHFTVGTYGKTVHGMHHCRSDLSTRSDDCARCVAQAARILQSLCGGASGGALLLEGCFVEYKNTKFLGVANKTLLARICGTPWGYSPDELTKTTNKQLKSLCGITAWGEVHLAKCYVRYWSRGATGHAYKKTLPELFSLNI</sequence>
<dbReference type="InterPro" id="IPR005174">
    <property type="entry name" value="KIB1-4_b-propeller"/>
</dbReference>
<comment type="caution">
    <text evidence="10">The sequence shown here is derived from an EMBL/GenBank/DDBJ whole genome shotgun (WGS) entry which is preliminary data.</text>
</comment>
<dbReference type="InterPro" id="IPR002902">
    <property type="entry name" value="GNK2"/>
</dbReference>
<dbReference type="PROSITE" id="PS51473">
    <property type="entry name" value="GNK2"/>
    <property type="match status" value="6"/>
</dbReference>
<dbReference type="InterPro" id="IPR001810">
    <property type="entry name" value="F-box_dom"/>
</dbReference>
<keyword evidence="2" id="KW-0945">Host-virus interaction</keyword>
<dbReference type="InterPro" id="IPR036047">
    <property type="entry name" value="F-box-like_dom_sf"/>
</dbReference>
<feature type="domain" description="Gnk2-homologous" evidence="9">
    <location>
        <begin position="542"/>
        <end position="641"/>
    </location>
</feature>
<accession>A0ABQ8B5Q9</accession>
<evidence type="ECO:0000256" key="5">
    <source>
        <dbReference type="ARBA" id="ARBA00022949"/>
    </source>
</evidence>
<dbReference type="PANTHER" id="PTHR32080:SF48">
    <property type="entry name" value="GNK2-HOMOLOGOUS DOMAIN-CONTAINING PROTEIN"/>
    <property type="match status" value="1"/>
</dbReference>
<dbReference type="InterPro" id="IPR038408">
    <property type="entry name" value="GNK2_sf"/>
</dbReference>
<feature type="domain" description="Gnk2-homologous" evidence="9">
    <location>
        <begin position="927"/>
        <end position="1029"/>
    </location>
</feature>
<dbReference type="InterPro" id="IPR051378">
    <property type="entry name" value="Cell2Cell_Antifungal"/>
</dbReference>
<evidence type="ECO:0000256" key="2">
    <source>
        <dbReference type="ARBA" id="ARBA00022581"/>
    </source>
</evidence>
<evidence type="ECO:0000256" key="8">
    <source>
        <dbReference type="ARBA" id="ARBA00038393"/>
    </source>
</evidence>
<keyword evidence="4" id="KW-0677">Repeat</keyword>
<dbReference type="EMBL" id="JAGKQM010000012">
    <property type="protein sequence ID" value="KAH0900124.1"/>
    <property type="molecule type" value="Genomic_DNA"/>
</dbReference>
<organism evidence="10 11">
    <name type="scientific">Brassica napus</name>
    <name type="common">Rape</name>
    <dbReference type="NCBI Taxonomy" id="3708"/>
    <lineage>
        <taxon>Eukaryota</taxon>
        <taxon>Viridiplantae</taxon>
        <taxon>Streptophyta</taxon>
        <taxon>Embryophyta</taxon>
        <taxon>Tracheophyta</taxon>
        <taxon>Spermatophyta</taxon>
        <taxon>Magnoliopsida</taxon>
        <taxon>eudicotyledons</taxon>
        <taxon>Gunneridae</taxon>
        <taxon>Pentapetalae</taxon>
        <taxon>rosids</taxon>
        <taxon>malvids</taxon>
        <taxon>Brassicales</taxon>
        <taxon>Brassicaceae</taxon>
        <taxon>Brassiceae</taxon>
        <taxon>Brassica</taxon>
    </lineage>
</organism>
<evidence type="ECO:0000256" key="7">
    <source>
        <dbReference type="ARBA" id="ARBA00024184"/>
    </source>
</evidence>
<feature type="non-terminal residue" evidence="10">
    <location>
        <position position="1"/>
    </location>
</feature>
<reference evidence="10 11" key="1">
    <citation type="submission" date="2021-05" db="EMBL/GenBank/DDBJ databases">
        <title>Genome Assembly of Synthetic Allotetraploid Brassica napus Reveals Homoeologous Exchanges between Subgenomes.</title>
        <authorList>
            <person name="Davis J.T."/>
        </authorList>
    </citation>
    <scope>NUCLEOTIDE SEQUENCE [LARGE SCALE GENOMIC DNA]</scope>
    <source>
        <strain evidence="11">cv. Da-Ae</strain>
        <tissue evidence="10">Seedling</tissue>
    </source>
</reference>
<protein>
    <recommendedName>
        <fullName evidence="9">Gnk2-homologous domain-containing protein</fullName>
    </recommendedName>
</protein>